<feature type="transmembrane region" description="Helical" evidence="2">
    <location>
        <begin position="298"/>
        <end position="319"/>
    </location>
</feature>
<evidence type="ECO:0000313" key="3">
    <source>
        <dbReference type="EMBL" id="KAF0977435.1"/>
    </source>
</evidence>
<dbReference type="GeneID" id="68110645"/>
<dbReference type="VEuPathDB" id="AmoebaDB:NfTy_071430"/>
<dbReference type="VEuPathDB" id="AmoebaDB:FDP41_003427"/>
<organism evidence="3 4">
    <name type="scientific">Naegleria fowleri</name>
    <name type="common">Brain eating amoeba</name>
    <dbReference type="NCBI Taxonomy" id="5763"/>
    <lineage>
        <taxon>Eukaryota</taxon>
        <taxon>Discoba</taxon>
        <taxon>Heterolobosea</taxon>
        <taxon>Tetramitia</taxon>
        <taxon>Eutetramitia</taxon>
        <taxon>Vahlkampfiidae</taxon>
        <taxon>Naegleria</taxon>
    </lineage>
</organism>
<comment type="caution">
    <text evidence="3">The sequence shown here is derived from an EMBL/GenBank/DDBJ whole genome shotgun (WGS) entry which is preliminary data.</text>
</comment>
<dbReference type="Gene3D" id="1.20.1170.10">
    <property type="match status" value="1"/>
</dbReference>
<keyword evidence="2" id="KW-0472">Membrane</keyword>
<sequence>MINPKTTIISETNDESRTNDSNNNNNNQRPSATAITPESAFLVATNLGLLAYNYNKGFAQNINNMWTGLTSFISNRGSDTIKQIASGAEPSATEVFITNKENLVAKAEAVKYLLEKRMGLFFSWKNICTVTKWALVVASSAQTVKLLYELWIYEDIFHHSAEQLAGFKRDQTEIHKKLDEMISILEHMSNLIITQERFTQTTSNSQSLVLLVEKSLLNDSFDKNFLSLTKKFKKLQESVQTEIEKLNDQMNSLKSQIQKDSDFFSGSVERSKTNMFVGASCFALSTISTLIFPPLAPVVFAGHAGGIISGAVAGINYALYYYSNSKKEKAEYRLKEVIKLQHQISHIRNQSMEHLNLYEEQKAKLVEHLKKLREQERTKRSKMEAISPAITDGGQTVDTMPDEPIINQLLLQLIEFYNINNLLFWYRVMSGIMFSLWLTSLLKDGFSITHKTLITLILYCSIMFTLNMAYDLTEKQQITFDIHVNASSHLAKVTKTAYEERYKHECIWYELPVSKQFELEIKSLFLRLIPGYGDQASQLLARNATGHLIHNSRCLHYIQVLESQDEKVVSHLIQTSSHSSSGIDVQQINNPSEMAGGTYLDFAYSIVMKSFKAIVDGLELFSTKTSFITKIWCLAVIALVLLVMVKKIVFCC</sequence>
<dbReference type="RefSeq" id="XP_044562148.1">
    <property type="nucleotide sequence ID" value="XM_044706730.1"/>
</dbReference>
<evidence type="ECO:0000256" key="1">
    <source>
        <dbReference type="SAM" id="MobiDB-lite"/>
    </source>
</evidence>
<dbReference type="VEuPathDB" id="AmoebaDB:NF0062890"/>
<feature type="transmembrane region" description="Helical" evidence="2">
    <location>
        <begin position="627"/>
        <end position="645"/>
    </location>
</feature>
<evidence type="ECO:0000256" key="2">
    <source>
        <dbReference type="SAM" id="Phobius"/>
    </source>
</evidence>
<keyword evidence="2" id="KW-0812">Transmembrane</keyword>
<keyword evidence="4" id="KW-1185">Reference proteome</keyword>
<feature type="transmembrane region" description="Helical" evidence="2">
    <location>
        <begin position="424"/>
        <end position="442"/>
    </location>
</feature>
<dbReference type="OMA" id="YELWIYE"/>
<dbReference type="SUPFAM" id="SSF58100">
    <property type="entry name" value="Bacterial hemolysins"/>
    <property type="match status" value="1"/>
</dbReference>
<evidence type="ECO:0000313" key="4">
    <source>
        <dbReference type="Proteomes" id="UP000444721"/>
    </source>
</evidence>
<keyword evidence="2" id="KW-1133">Transmembrane helix</keyword>
<dbReference type="AlphaFoldDB" id="A0A6A5BVQ6"/>
<feature type="compositionally biased region" description="Polar residues" evidence="1">
    <location>
        <begin position="1"/>
        <end position="11"/>
    </location>
</feature>
<feature type="transmembrane region" description="Helical" evidence="2">
    <location>
        <begin position="448"/>
        <end position="470"/>
    </location>
</feature>
<protein>
    <submittedName>
        <fullName evidence="3">Uncharacterized protein</fullName>
    </submittedName>
</protein>
<gene>
    <name evidence="3" type="ORF">FDP41_003427</name>
</gene>
<accession>A0A6A5BVQ6</accession>
<reference evidence="3 4" key="1">
    <citation type="journal article" date="2019" name="Sci. Rep.">
        <title>Nanopore sequencing improves the draft genome of the human pathogenic amoeba Naegleria fowleri.</title>
        <authorList>
            <person name="Liechti N."/>
            <person name="Schurch N."/>
            <person name="Bruggmann R."/>
            <person name="Wittwer M."/>
        </authorList>
    </citation>
    <scope>NUCLEOTIDE SEQUENCE [LARGE SCALE GENOMIC DNA]</scope>
    <source>
        <strain evidence="3 4">ATCC 30894</strain>
    </source>
</reference>
<feature type="region of interest" description="Disordered" evidence="1">
    <location>
        <begin position="1"/>
        <end position="32"/>
    </location>
</feature>
<name>A0A6A5BVQ6_NAEFO</name>
<feature type="transmembrane region" description="Helical" evidence="2">
    <location>
        <begin position="275"/>
        <end position="292"/>
    </location>
</feature>
<dbReference type="EMBL" id="VFQX01000034">
    <property type="protein sequence ID" value="KAF0977435.1"/>
    <property type="molecule type" value="Genomic_DNA"/>
</dbReference>
<dbReference type="OrthoDB" id="10256962at2759"/>
<dbReference type="Proteomes" id="UP000444721">
    <property type="component" value="Unassembled WGS sequence"/>
</dbReference>
<proteinExistence type="predicted"/>